<feature type="compositionally biased region" description="Low complexity" evidence="1">
    <location>
        <begin position="474"/>
        <end position="493"/>
    </location>
</feature>
<evidence type="ECO:0000313" key="3">
    <source>
        <dbReference type="Proteomes" id="UP000003779"/>
    </source>
</evidence>
<evidence type="ECO:0000256" key="1">
    <source>
        <dbReference type="SAM" id="MobiDB-lite"/>
    </source>
</evidence>
<proteinExistence type="predicted"/>
<feature type="region of interest" description="Disordered" evidence="1">
    <location>
        <begin position="1843"/>
        <end position="1864"/>
    </location>
</feature>
<dbReference type="HOGENOM" id="CLU_236573_0_0_11"/>
<feature type="region of interest" description="Disordered" evidence="1">
    <location>
        <begin position="474"/>
        <end position="597"/>
    </location>
</feature>
<dbReference type="OrthoDB" id="6091628at2"/>
<sequence length="1864" mass="204213">MAHLVSFEGHKELLDHPDRAKAHVRLVSLHHWSFVSARVEAGTAYSDLRARLTDGPARPHLLARPAAEYGDTPDTYTRRVRHLIETGHVALRHVRADRPGAYDFYRGPLTPYPTDPVDRTGDWWITDEDGFGVRNVGHHTAWSLGRGLALADQEFSAALARAVDQAQRAVQNLAQIAGGYRARVEAVGMAGPAYSAAGPLDALLSPEGYSFSQGEEAWGPADGDTAPERRAGMEALDRLLAGEPPRFHARALLDGLATQYGGGPSTGTAEGGAGSDEEVQADPVTMIRAGDLSFPSSTPSVTETVAAIAEDPRVMGRFAAHVLGSSSLGHSGPQGDGAPESAAAREPALDSFLNGLRVLSGVPFDHLVPDPAALPPESMRWFRVDRGWLDALVTGALWAGICGSHDRRVVEALADTYLDESRPPTPSSGILIRSRLVTDFPELEIVPSEGRVLRRAVLAPRGAAGALRRGALGSALERAGPRGAPGRRLPGRSGADHTTSAAGSGRSEGRGPDPGPGRRHSGHRSLPRRHTGAEAGGPRWTARRDLDRPRPLQGHRQDGTLPGRTRPATRPRPRKGRPAHPHAPGRRPGPRRGSTHMSDHALLVPVRVTALMVNPTVRASTQNTFARWSLNFSAPFHQGPEPLPGNPPLGGAPSDGVLLHWEPPRALRDTDPLREGDTRPLNCPDRWVVVRYAKQDGRRRAKAWLIQSDALRRPEDVSDDSDNSPYGMVSDTKDGRRIDQRRIGRRWELTEDITEPSMSEPLTAFGPGIPAFSVYQPYNLGVFSMHDDLAGLAEGPDGIDLSYQVFGWYGSTDRDPLSRVADMPAEKYEERLRELLDRLRWRYTGPITGTMRSVHAGSVHGLVWRRHGEGEGDEKPRRDARTGQWVDLSLGTAETSSEGLSALAQRIPGIWPDERTDERPDERAEYQARLQALQYGLLDEYDAPGGRAEVARKAHEARFEPVAGGYVWDFVSGQSDQGEPAPPPDIPQAQADWLKTLNTEQEAYDTKLRELTRLQERLRTLWGYREHAAYLGAKGGGAFGSTGSKKMKALAGTISPHFDPAQAESLAARIEQARDVLSECRALVRETDPERIERAITDGLRGLEELLGHEPVGVLTRFPREPFHRPTEPVVLLRGAGTRRLLEDRPGELTCRGGGQTVTKMDGAASAPVVPDGFATILDRPGWKGVFPTDLHKALLAEFTALDDHRSPEDTTTVAFADEATAVPWSTTSDPRPAALRFQTEWWRQPWTPLYLCWSADYYPVPYEDRRPGHEGERNWVFDGRQYLWRGGGHVAKKGDPPPFHTVNGRILLSPHAVHNLADRYRHLKDAARGQDPAFLEFVSKILENFNDAEKGTDLVSRALDGFSAQLTGRESLLRPTPELKKGLVSPDYAYEPRLFSTGSKPKAPKDPDDPENWIRPLPAEGLRAGQFVITRLMIIDRYGRACAVDTEDGQDRPDLKVELTRSATVTPDDRTPGGGKADATVLSGRTNKDWSTRVMQLRPRFPQPARLRFEALLRGSETEPPVRPVDGDQIRGWVVPDHLDQGLLCYTHDGVLWGELRDADGDLVWEDAGSGLTPDPELVGFLDGIKRKGRAALTAFLQAEELARLTNSPDRTAAGPPTLRLLGRPMALVRARLTLEPDAGAIVPVKLDRLTAIDPRPAYMDHTWPVLLGSDAAFGDGLVGYFQEKEYDTFYAVSPPGERGGYVADRNLGSRLRLRLNREESVKVSMLLDPWASVHATTHVVPTSRLRLEPEAVADALGRMEALFHVGPSLGGKRPVTVEHGGTVTAETTAFPMPLPKVEHGTWSWVPAMNDRANPVPVRDDDGTARLTPEAPVHLRTGLLRLRQGFDPAHRTSDTNDQEGGRL</sequence>
<dbReference type="RefSeq" id="WP_014913154.1">
    <property type="nucleotide sequence ID" value="NC_018524.1"/>
</dbReference>
<evidence type="ECO:0000313" key="2">
    <source>
        <dbReference type="EMBL" id="AFR10701.1"/>
    </source>
</evidence>
<feature type="compositionally biased region" description="Basic and acidic residues" evidence="1">
    <location>
        <begin position="542"/>
        <end position="558"/>
    </location>
</feature>
<dbReference type="KEGG" id="nal:B005_4948"/>
<organism evidence="2 3">
    <name type="scientific">Nocardiopsis alba (strain ATCC BAA-2165 / BE74)</name>
    <dbReference type="NCBI Taxonomy" id="1205910"/>
    <lineage>
        <taxon>Bacteria</taxon>
        <taxon>Bacillati</taxon>
        <taxon>Actinomycetota</taxon>
        <taxon>Actinomycetes</taxon>
        <taxon>Streptosporangiales</taxon>
        <taxon>Nocardiopsidaceae</taxon>
        <taxon>Nocardiopsis</taxon>
    </lineage>
</organism>
<reference evidence="3" key="2">
    <citation type="submission" date="2012-08" db="EMBL/GenBank/DDBJ databases">
        <title>Whole-genome sequence of Nocardiopsis alba strain ATCC BAA-2165 associated with honeybees.</title>
        <authorList>
            <person name="Qiao J."/>
            <person name="Chen L."/>
            <person name="Li Y."/>
            <person name="Wang J."/>
            <person name="Zhang W."/>
            <person name="Chen S."/>
        </authorList>
    </citation>
    <scope>NUCLEOTIDE SEQUENCE [LARGE SCALE GENOMIC DNA]</scope>
    <source>
        <strain evidence="3">ATCC BAA-2165 / BE74</strain>
    </source>
</reference>
<dbReference type="STRING" id="1205910.B005_4948"/>
<accession>J7LDC8</accession>
<dbReference type="eggNOG" id="COG1413">
    <property type="taxonomic scope" value="Bacteria"/>
</dbReference>
<feature type="compositionally biased region" description="Basic residues" evidence="1">
    <location>
        <begin position="567"/>
        <end position="594"/>
    </location>
</feature>
<feature type="compositionally biased region" description="Basic and acidic residues" evidence="1">
    <location>
        <begin position="1849"/>
        <end position="1864"/>
    </location>
</feature>
<protein>
    <submittedName>
        <fullName evidence="2">Uncharacterized protein</fullName>
    </submittedName>
</protein>
<dbReference type="PATRIC" id="fig|1205910.3.peg.4675"/>
<reference evidence="2 3" key="1">
    <citation type="journal article" date="2012" name="J. Bacteriol.">
        <title>Whole-Genome Sequence of Nocardiopsis alba Strain ATCC BAA-2165, Associated with Honeybees.</title>
        <authorList>
            <person name="Qiao J."/>
            <person name="Chen L."/>
            <person name="Li Y."/>
            <person name="Wang J."/>
            <person name="Zhang W."/>
            <person name="Chen S."/>
        </authorList>
    </citation>
    <scope>NUCLEOTIDE SEQUENCE [LARGE SCALE GENOMIC DNA]</scope>
    <source>
        <strain evidence="3">ATCC BAA-2165 / BE74</strain>
    </source>
</reference>
<gene>
    <name evidence="2" type="ordered locus">B005_4948</name>
</gene>
<name>J7LDC8_NOCAA</name>
<feature type="region of interest" description="Disordered" evidence="1">
    <location>
        <begin position="325"/>
        <end position="344"/>
    </location>
</feature>
<dbReference type="EMBL" id="CP003788">
    <property type="protein sequence ID" value="AFR10701.1"/>
    <property type="molecule type" value="Genomic_DNA"/>
</dbReference>
<feature type="compositionally biased region" description="Basic residues" evidence="1">
    <location>
        <begin position="517"/>
        <end position="530"/>
    </location>
</feature>
<dbReference type="Proteomes" id="UP000003779">
    <property type="component" value="Chromosome"/>
</dbReference>